<dbReference type="Gene3D" id="1.20.58.390">
    <property type="entry name" value="Neurotransmitter-gated ion-channel transmembrane domain"/>
    <property type="match status" value="1"/>
</dbReference>
<reference evidence="3" key="1">
    <citation type="submission" date="2025-08" db="UniProtKB">
        <authorList>
            <consortium name="Ensembl"/>
        </authorList>
    </citation>
    <scope>IDENTIFICATION</scope>
</reference>
<evidence type="ECO:0000313" key="4">
    <source>
        <dbReference type="Proteomes" id="UP000233080"/>
    </source>
</evidence>
<evidence type="ECO:0000259" key="2">
    <source>
        <dbReference type="Pfam" id="PF02932"/>
    </source>
</evidence>
<dbReference type="SUPFAM" id="SSF90112">
    <property type="entry name" value="Neurotransmitter-gated ion-channel transmembrane pore"/>
    <property type="match status" value="1"/>
</dbReference>
<keyword evidence="1" id="KW-1133">Transmembrane helix</keyword>
<dbReference type="InterPro" id="IPR006029">
    <property type="entry name" value="Neurotrans-gated_channel_TM"/>
</dbReference>
<proteinExistence type="predicted"/>
<dbReference type="GO" id="GO:0006811">
    <property type="term" value="P:monoatomic ion transport"/>
    <property type="evidence" value="ECO:0007669"/>
    <property type="project" value="InterPro"/>
</dbReference>
<evidence type="ECO:0000256" key="1">
    <source>
        <dbReference type="SAM" id="Phobius"/>
    </source>
</evidence>
<organism evidence="3 4">
    <name type="scientific">Colobus angolensis palliatus</name>
    <name type="common">Peters' Angolan colobus</name>
    <dbReference type="NCBI Taxonomy" id="336983"/>
    <lineage>
        <taxon>Eukaryota</taxon>
        <taxon>Metazoa</taxon>
        <taxon>Chordata</taxon>
        <taxon>Craniata</taxon>
        <taxon>Vertebrata</taxon>
        <taxon>Euteleostomi</taxon>
        <taxon>Mammalia</taxon>
        <taxon>Eutheria</taxon>
        <taxon>Euarchontoglires</taxon>
        <taxon>Primates</taxon>
        <taxon>Haplorrhini</taxon>
        <taxon>Catarrhini</taxon>
        <taxon>Cercopithecidae</taxon>
        <taxon>Colobinae</taxon>
        <taxon>Colobus</taxon>
    </lineage>
</organism>
<sequence length="256" mass="27959">MSIVKVTSNTISQWGWSASVNWTPSISPSMNRAARSPSALSPTQVVIRCRCRPSPYVVNFLVPSAILVAIDVLSFYLPLESRNYAPLKTTVLLGYTTGTSSHASSTPLPAGVYFTLCLSLMVDSLLETIFITHLLHVATTHPQPLPPWLYSLLLHCTSPGRCCPTAPQKGNKGLGLTPTHLVKEPEVSAGQMPGPGEAELTGGSEWTRSQWQHEAQKQHSVELWVQFSHAMDALLFCLCLLFMASSILTVICLWNT</sequence>
<keyword evidence="4" id="KW-1185">Reference proteome</keyword>
<dbReference type="Ensembl" id="ENSCANT00000059261.1">
    <property type="protein sequence ID" value="ENSCANP00000036015.1"/>
    <property type="gene ID" value="ENSCANG00000041703.1"/>
</dbReference>
<keyword evidence="1" id="KW-0812">Transmembrane</keyword>
<name>A0A2K5K4L9_COLAP</name>
<feature type="domain" description="Neurotransmitter-gated ion-channel transmembrane" evidence="2">
    <location>
        <begin position="61"/>
        <end position="159"/>
    </location>
</feature>
<feature type="transmembrane region" description="Helical" evidence="1">
    <location>
        <begin position="233"/>
        <end position="254"/>
    </location>
</feature>
<dbReference type="Pfam" id="PF02932">
    <property type="entry name" value="Neur_chan_memb"/>
    <property type="match status" value="1"/>
</dbReference>
<dbReference type="InterPro" id="IPR038050">
    <property type="entry name" value="Neuro_actylchol_rec"/>
</dbReference>
<keyword evidence="1" id="KW-0472">Membrane</keyword>
<dbReference type="InterPro" id="IPR036719">
    <property type="entry name" value="Neuro-gated_channel_TM_sf"/>
</dbReference>
<protein>
    <recommendedName>
        <fullName evidence="2">Neurotransmitter-gated ion-channel transmembrane domain-containing protein</fullName>
    </recommendedName>
</protein>
<dbReference type="AlphaFoldDB" id="A0A2K5K4L9"/>
<evidence type="ECO:0000313" key="3">
    <source>
        <dbReference type="Ensembl" id="ENSCANP00000036015.1"/>
    </source>
</evidence>
<dbReference type="Proteomes" id="UP000233080">
    <property type="component" value="Unassembled WGS sequence"/>
</dbReference>
<accession>A0A2K5K4L9</accession>
<feature type="transmembrane region" description="Helical" evidence="1">
    <location>
        <begin position="56"/>
        <end position="77"/>
    </location>
</feature>
<dbReference type="GO" id="GO:0016020">
    <property type="term" value="C:membrane"/>
    <property type="evidence" value="ECO:0007669"/>
    <property type="project" value="InterPro"/>
</dbReference>
<reference evidence="3" key="2">
    <citation type="submission" date="2025-09" db="UniProtKB">
        <authorList>
            <consortium name="Ensembl"/>
        </authorList>
    </citation>
    <scope>IDENTIFICATION</scope>
</reference>